<dbReference type="AlphaFoldDB" id="A0A2D2ATB4"/>
<evidence type="ECO:0000313" key="2">
    <source>
        <dbReference type="Proteomes" id="UP000228945"/>
    </source>
</evidence>
<name>A0A2D2ATB4_9CAUL</name>
<evidence type="ECO:0000313" key="1">
    <source>
        <dbReference type="EMBL" id="ATQ41239.1"/>
    </source>
</evidence>
<accession>A0A2D2ATB4</accession>
<sequence length="115" mass="12584">MTLLVTAYRITRDAEGEKTERIACQSDLAGFEETRATFYGQTRARALGLAMLPSLATSNIYARGCELEKLRAEVSLLMADLSPAEISYWQSRLTNILHAIDAASAYGPDGLVIID</sequence>
<organism evidence="1 2">
    <name type="scientific">Caulobacter mirabilis</name>
    <dbReference type="NCBI Taxonomy" id="69666"/>
    <lineage>
        <taxon>Bacteria</taxon>
        <taxon>Pseudomonadati</taxon>
        <taxon>Pseudomonadota</taxon>
        <taxon>Alphaproteobacteria</taxon>
        <taxon>Caulobacterales</taxon>
        <taxon>Caulobacteraceae</taxon>
        <taxon>Caulobacter</taxon>
    </lineage>
</organism>
<proteinExistence type="predicted"/>
<reference evidence="1 2" key="1">
    <citation type="submission" date="2017-10" db="EMBL/GenBank/DDBJ databases">
        <title>Genome sequence of Caulobacter mirabilis FWC38.</title>
        <authorList>
            <person name="Fiebig A."/>
            <person name="Crosson S."/>
        </authorList>
    </citation>
    <scope>NUCLEOTIDE SEQUENCE [LARGE SCALE GENOMIC DNA]</scope>
    <source>
        <strain evidence="1 2">FWC 38</strain>
    </source>
</reference>
<dbReference type="RefSeq" id="WP_099620496.1">
    <property type="nucleotide sequence ID" value="NZ_CP024201.1"/>
</dbReference>
<dbReference type="KEGG" id="cmb:CSW64_01845"/>
<gene>
    <name evidence="1" type="ORF">CSW64_01845</name>
</gene>
<dbReference type="Proteomes" id="UP000228945">
    <property type="component" value="Chromosome"/>
</dbReference>
<protein>
    <submittedName>
        <fullName evidence="1">Uncharacterized protein</fullName>
    </submittedName>
</protein>
<keyword evidence="2" id="KW-1185">Reference proteome</keyword>
<dbReference type="OrthoDB" id="2617571at2"/>
<dbReference type="EMBL" id="CP024201">
    <property type="protein sequence ID" value="ATQ41239.1"/>
    <property type="molecule type" value="Genomic_DNA"/>
</dbReference>